<dbReference type="Pfam" id="PF00015">
    <property type="entry name" value="MCPsignal"/>
    <property type="match status" value="1"/>
</dbReference>
<evidence type="ECO:0000259" key="4">
    <source>
        <dbReference type="PROSITE" id="PS50112"/>
    </source>
</evidence>
<dbReference type="Gene3D" id="1.10.287.950">
    <property type="entry name" value="Methyl-accepting chemotaxis protein"/>
    <property type="match status" value="1"/>
</dbReference>
<dbReference type="InterPro" id="IPR050903">
    <property type="entry name" value="Bact_Chemotaxis_MeTrfase"/>
</dbReference>
<dbReference type="PROSITE" id="PS50111">
    <property type="entry name" value="CHEMOTAXIS_TRANSDUC_2"/>
    <property type="match status" value="1"/>
</dbReference>
<feature type="compositionally biased region" description="Polar residues" evidence="2">
    <location>
        <begin position="273"/>
        <end position="291"/>
    </location>
</feature>
<proteinExistence type="predicted"/>
<dbReference type="InterPro" id="IPR000014">
    <property type="entry name" value="PAS"/>
</dbReference>
<dbReference type="PANTHER" id="PTHR24422:SF10">
    <property type="entry name" value="CHEMOTAXIS PROTEIN METHYLTRANSFERASE 2"/>
    <property type="match status" value="1"/>
</dbReference>
<dbReference type="EMBL" id="JAHCQH010000003">
    <property type="protein sequence ID" value="MBS9475513.1"/>
    <property type="molecule type" value="Genomic_DNA"/>
</dbReference>
<keyword evidence="7" id="KW-1185">Reference proteome</keyword>
<dbReference type="SMART" id="SM00086">
    <property type="entry name" value="PAC"/>
    <property type="match status" value="2"/>
</dbReference>
<dbReference type="SUPFAM" id="SSF55785">
    <property type="entry name" value="PYP-like sensor domain (PAS domain)"/>
    <property type="match status" value="2"/>
</dbReference>
<dbReference type="SMART" id="SM00091">
    <property type="entry name" value="PAS"/>
    <property type="match status" value="2"/>
</dbReference>
<dbReference type="InterPro" id="IPR035965">
    <property type="entry name" value="PAS-like_dom_sf"/>
</dbReference>
<evidence type="ECO:0000256" key="2">
    <source>
        <dbReference type="SAM" id="MobiDB-lite"/>
    </source>
</evidence>
<dbReference type="Gene3D" id="3.30.450.20">
    <property type="entry name" value="PAS domain"/>
    <property type="match status" value="2"/>
</dbReference>
<sequence length="491" mass="53043">MRLFSRREARLTLDALDRSLAVIEFTPEGRVIGANANFLNVLGYTLAEIVNQPHALFVRPEERTSAPYRQFWDDLRRGTFKSAEFQRVAKDGRAVFIQATYNPILVGGKVVKVIKFATDVTRQKAMQAECDSLVEAVGKSQAIIHFTPTGQVLEANENFLAALGYTLEDIRGRHHSMFVAPQERDTPAYRQFWTDLGRGDFQAGEFCRIGKGGREVWIQASYNPVFDAAGHVTKVVKFATDITAQVMERRRREAVQSSISADLEHISREVSDTNRQAASAAEATNQTSSGVNAVASGAEELSASVEEISRQVNIALDISRAAVTEGERTNLIVSDLAEAAQRIGHISDLISQIASQTNLLALNATIEAARAGEAGRGFSVVATEVKSLASQTAQATGEITTQIAAVQSRTKETVTALAAIGQRIGDINEISTGIASAVEEQAAVARDMSQSMQVAAQGVATITCSMAAIANSTQQVETATQELRKVSRQIA</sequence>
<keyword evidence="1" id="KW-0807">Transducer</keyword>
<feature type="region of interest" description="Disordered" evidence="2">
    <location>
        <begin position="266"/>
        <end position="291"/>
    </location>
</feature>
<dbReference type="SUPFAM" id="SSF58104">
    <property type="entry name" value="Methyl-accepting chemotaxis protein (MCP) signaling domain"/>
    <property type="match status" value="1"/>
</dbReference>
<dbReference type="SMART" id="SM00283">
    <property type="entry name" value="MA"/>
    <property type="match status" value="1"/>
</dbReference>
<dbReference type="Pfam" id="PF08447">
    <property type="entry name" value="PAS_3"/>
    <property type="match status" value="2"/>
</dbReference>
<evidence type="ECO:0000256" key="1">
    <source>
        <dbReference type="PROSITE-ProRule" id="PRU00284"/>
    </source>
</evidence>
<evidence type="ECO:0000313" key="6">
    <source>
        <dbReference type="EMBL" id="MBS9475513.1"/>
    </source>
</evidence>
<dbReference type="RefSeq" id="WP_213753389.1">
    <property type="nucleotide sequence ID" value="NZ_JAHCQH010000003.1"/>
</dbReference>
<dbReference type="Proteomes" id="UP001166585">
    <property type="component" value="Unassembled WGS sequence"/>
</dbReference>
<feature type="domain" description="PAC" evidence="5">
    <location>
        <begin position="202"/>
        <end position="254"/>
    </location>
</feature>
<evidence type="ECO:0000259" key="3">
    <source>
        <dbReference type="PROSITE" id="PS50111"/>
    </source>
</evidence>
<dbReference type="InterPro" id="IPR004089">
    <property type="entry name" value="MCPsignal_dom"/>
</dbReference>
<dbReference type="PROSITE" id="PS50112">
    <property type="entry name" value="PAS"/>
    <property type="match status" value="1"/>
</dbReference>
<dbReference type="InterPro" id="IPR004090">
    <property type="entry name" value="Chemotax_Me-accpt_rcpt"/>
</dbReference>
<feature type="domain" description="PAS" evidence="4">
    <location>
        <begin position="5"/>
        <end position="63"/>
    </location>
</feature>
<evidence type="ECO:0000259" key="5">
    <source>
        <dbReference type="PROSITE" id="PS50113"/>
    </source>
</evidence>
<dbReference type="CDD" id="cd00130">
    <property type="entry name" value="PAS"/>
    <property type="match status" value="2"/>
</dbReference>
<dbReference type="PRINTS" id="PR00260">
    <property type="entry name" value="CHEMTRNSDUCR"/>
</dbReference>
<dbReference type="PANTHER" id="PTHR24422">
    <property type="entry name" value="CHEMOTAXIS PROTEIN METHYLTRANSFERASE"/>
    <property type="match status" value="1"/>
</dbReference>
<accession>A0ABS5R1G5</accession>
<dbReference type="InterPro" id="IPR000700">
    <property type="entry name" value="PAS-assoc_C"/>
</dbReference>
<comment type="caution">
    <text evidence="6">The sequence shown here is derived from an EMBL/GenBank/DDBJ whole genome shotgun (WGS) entry which is preliminary data.</text>
</comment>
<reference evidence="6" key="1">
    <citation type="submission" date="2021-05" db="EMBL/GenBank/DDBJ databases">
        <authorList>
            <person name="Sun Q."/>
            <person name="Inoue M."/>
        </authorList>
    </citation>
    <scope>NUCLEOTIDE SEQUENCE</scope>
    <source>
        <strain evidence="6">VKM B-3255</strain>
    </source>
</reference>
<name>A0ABS5R1G5_9HYPH</name>
<feature type="domain" description="Methyl-accepting transducer" evidence="3">
    <location>
        <begin position="255"/>
        <end position="491"/>
    </location>
</feature>
<dbReference type="PROSITE" id="PS50113">
    <property type="entry name" value="PAC"/>
    <property type="match status" value="1"/>
</dbReference>
<protein>
    <submittedName>
        <fullName evidence="6">PAS domain-containing methyl-accepting chemotaxis protein</fullName>
    </submittedName>
</protein>
<dbReference type="InterPro" id="IPR001610">
    <property type="entry name" value="PAC"/>
</dbReference>
<organism evidence="6 7">
    <name type="scientific">Ancylobacter radicis</name>
    <dbReference type="NCBI Taxonomy" id="2836179"/>
    <lineage>
        <taxon>Bacteria</taxon>
        <taxon>Pseudomonadati</taxon>
        <taxon>Pseudomonadota</taxon>
        <taxon>Alphaproteobacteria</taxon>
        <taxon>Hyphomicrobiales</taxon>
        <taxon>Xanthobacteraceae</taxon>
        <taxon>Ancylobacter</taxon>
    </lineage>
</organism>
<dbReference type="NCBIfam" id="TIGR00229">
    <property type="entry name" value="sensory_box"/>
    <property type="match status" value="2"/>
</dbReference>
<gene>
    <name evidence="6" type="ORF">KIP89_00120</name>
</gene>
<evidence type="ECO:0000313" key="7">
    <source>
        <dbReference type="Proteomes" id="UP001166585"/>
    </source>
</evidence>
<dbReference type="InterPro" id="IPR013655">
    <property type="entry name" value="PAS_fold_3"/>
</dbReference>